<evidence type="ECO:0000313" key="3">
    <source>
        <dbReference type="Proteomes" id="UP000070533"/>
    </source>
</evidence>
<keyword evidence="1" id="KW-0732">Signal</keyword>
<organism evidence="2 3">
    <name type="scientific">Prevotella corporis</name>
    <dbReference type="NCBI Taxonomy" id="28128"/>
    <lineage>
        <taxon>Bacteria</taxon>
        <taxon>Pseudomonadati</taxon>
        <taxon>Bacteroidota</taxon>
        <taxon>Bacteroidia</taxon>
        <taxon>Bacteroidales</taxon>
        <taxon>Prevotellaceae</taxon>
        <taxon>Prevotella</taxon>
    </lineage>
</organism>
<proteinExistence type="predicted"/>
<keyword evidence="3" id="KW-1185">Reference proteome</keyword>
<protein>
    <recommendedName>
        <fullName evidence="4">Leucine Rich repeat-containing domain protein</fullName>
    </recommendedName>
</protein>
<dbReference type="InterPro" id="IPR032675">
    <property type="entry name" value="LRR_dom_sf"/>
</dbReference>
<dbReference type="OrthoDB" id="1081638at2"/>
<reference evidence="3" key="1">
    <citation type="submission" date="2016-01" db="EMBL/GenBank/DDBJ databases">
        <authorList>
            <person name="Mitreva M."/>
            <person name="Pepin K.H."/>
            <person name="Mihindukulasuriya K.A."/>
            <person name="Fulton R."/>
            <person name="Fronick C."/>
            <person name="O'Laughlin M."/>
            <person name="Miner T."/>
            <person name="Herter B."/>
            <person name="Rosa B.A."/>
            <person name="Cordes M."/>
            <person name="Tomlinson C."/>
            <person name="Wollam A."/>
            <person name="Palsikar V.B."/>
            <person name="Mardis E.R."/>
            <person name="Wilson R.K."/>
        </authorList>
    </citation>
    <scope>NUCLEOTIDE SEQUENCE [LARGE SCALE GENOMIC DNA]</scope>
    <source>
        <strain evidence="3">MJR7716</strain>
    </source>
</reference>
<dbReference type="AlphaFoldDB" id="A0A133Q6J1"/>
<accession>A0A133Q6J1</accession>
<feature type="chain" id="PRO_5007458679" description="Leucine Rich repeat-containing domain protein" evidence="1">
    <location>
        <begin position="31"/>
        <end position="819"/>
    </location>
</feature>
<evidence type="ECO:0000256" key="1">
    <source>
        <dbReference type="SAM" id="SignalP"/>
    </source>
</evidence>
<dbReference type="STRING" id="28128.HMPREF3226_01590"/>
<feature type="signal peptide" evidence="1">
    <location>
        <begin position="1"/>
        <end position="30"/>
    </location>
</feature>
<name>A0A133Q6J1_9BACT</name>
<dbReference type="InterPro" id="IPR026906">
    <property type="entry name" value="LRR_5"/>
</dbReference>
<gene>
    <name evidence="2" type="ORF">HMPREF3226_01590</name>
</gene>
<dbReference type="InterPro" id="IPR053139">
    <property type="entry name" value="Surface_bspA-like"/>
</dbReference>
<sequence>MKQNYNNKKKHRSAWLALVLLMITALPITAQNAGERFQSGDLWYEVVDVTNHTVKVTYANTDAAKPEARQQELIDETTNIPDQWKGYNGTLEIDAVDNKGNKVRTVKDERAYELYSGEIYTITIPEKVNYKGPDWTVTAIGSNAFINERRITKMVLPETIEAIEDAAFYQCGVMTLNFPANLKTIGWRAFYKTNLAPFELKPRRRATPVKKYDSKNMPIDISGSTAIGPQAFEGCFSKSDFTCPKITFVGYQAFKGDQFNIKTPIPATAKIGEATTDATIQAMYNNLDPAVTDYRSGVESFTEFTGKVSMAEGPTTIPTGMFEKAFESLDPFVIPSSVTSIGERAFANAGIKCFKDLSKVKRIGAKAFENCIQSSDIVIGEQAEYIGDGAFAGNPNLTGFTLKGSDNCTIGAGILEGCPGLEYIDIRNMKQVSGNEDYLKNLSRAFNTVANPNKTITAGLPTHTVVYLPDAADITFAAGQDVNFVKFDGTCTKLSLQDRAEYEFPYAIKASQAVYNKCNMTTKKVNIPRGYNNKPLDFYLYNEDNNSLTSYRDFSKFADGKHCFTIFLPYAVKLPDGIRAYKLDYQYNKDYFTYEPDLENFPDYPNGYPLDGGTEFYVFQPIEDGSTLEANKPYLLRITNANNDNANSKAFTANNVDIAQSPTDKFDRAGERLKPIGFDATKTGQSFSFRGSTEKFPFEIYGEDYSKQPYVLNIAEKNTIEGKKEIDVWQQMKNGKPEGYPIPPFRGFVYLIPGTSGAKRFMVLSESKPTGISNATNDADAQQDVQRIYTMDGRYVGTNFDSLPSGIYIMKGKKTLKTK</sequence>
<evidence type="ECO:0008006" key="4">
    <source>
        <dbReference type="Google" id="ProtNLM"/>
    </source>
</evidence>
<dbReference type="EMBL" id="LRQG01000113">
    <property type="protein sequence ID" value="KXA38497.1"/>
    <property type="molecule type" value="Genomic_DNA"/>
</dbReference>
<dbReference type="Gene3D" id="3.80.10.10">
    <property type="entry name" value="Ribonuclease Inhibitor"/>
    <property type="match status" value="2"/>
</dbReference>
<dbReference type="Proteomes" id="UP000070533">
    <property type="component" value="Unassembled WGS sequence"/>
</dbReference>
<dbReference type="PATRIC" id="fig|28128.5.peg.1629"/>
<dbReference type="RefSeq" id="WP_156439220.1">
    <property type="nucleotide sequence ID" value="NZ_KQ957260.1"/>
</dbReference>
<comment type="caution">
    <text evidence="2">The sequence shown here is derived from an EMBL/GenBank/DDBJ whole genome shotgun (WGS) entry which is preliminary data.</text>
</comment>
<dbReference type="PANTHER" id="PTHR45661:SF3">
    <property type="entry name" value="IG-LIKE DOMAIN-CONTAINING PROTEIN"/>
    <property type="match status" value="1"/>
</dbReference>
<dbReference type="PANTHER" id="PTHR45661">
    <property type="entry name" value="SURFACE ANTIGEN"/>
    <property type="match status" value="1"/>
</dbReference>
<evidence type="ECO:0000313" key="2">
    <source>
        <dbReference type="EMBL" id="KXA38497.1"/>
    </source>
</evidence>
<dbReference type="Pfam" id="PF13306">
    <property type="entry name" value="LRR_5"/>
    <property type="match status" value="2"/>
</dbReference>